<dbReference type="InterPro" id="IPR032054">
    <property type="entry name" value="Cdt1_C"/>
</dbReference>
<organism evidence="6">
    <name type="scientific">Grosmannia clavigera (strain kw1407 / UAMH 11150)</name>
    <name type="common">Blue stain fungus</name>
    <name type="synonym">Graphiocladiella clavigera</name>
    <dbReference type="NCBI Taxonomy" id="655863"/>
    <lineage>
        <taxon>Eukaryota</taxon>
        <taxon>Fungi</taxon>
        <taxon>Dikarya</taxon>
        <taxon>Ascomycota</taxon>
        <taxon>Pezizomycotina</taxon>
        <taxon>Sordariomycetes</taxon>
        <taxon>Sordariomycetidae</taxon>
        <taxon>Ophiostomatales</taxon>
        <taxon>Ophiostomataceae</taxon>
        <taxon>Leptographium</taxon>
    </lineage>
</organism>
<accession>F0XDJ9</accession>
<evidence type="ECO:0000313" key="6">
    <source>
        <dbReference type="Proteomes" id="UP000007796"/>
    </source>
</evidence>
<evidence type="ECO:0000259" key="4">
    <source>
        <dbReference type="Pfam" id="PF16679"/>
    </source>
</evidence>
<dbReference type="AlphaFoldDB" id="F0XDJ9"/>
<dbReference type="Gene3D" id="1.10.10.1420">
    <property type="entry name" value="DNA replication factor Cdt1, C-terminal WH domain"/>
    <property type="match status" value="1"/>
</dbReference>
<dbReference type="GeneID" id="25974399"/>
<reference evidence="5 6" key="1">
    <citation type="journal article" date="2011" name="Proc. Natl. Acad. Sci. U.S.A.">
        <title>Genome and transcriptome analyses of the mountain pine beetle-fungal symbiont Grosmannia clavigera, a lodgepole pine pathogen.</title>
        <authorList>
            <person name="DiGuistini S."/>
            <person name="Wang Y."/>
            <person name="Liao N.Y."/>
            <person name="Taylor G."/>
            <person name="Tanguay P."/>
            <person name="Feau N."/>
            <person name="Henrissat B."/>
            <person name="Chan S.K."/>
            <person name="Hesse-Orce U."/>
            <person name="Alamouti S.M."/>
            <person name="Tsui C.K.M."/>
            <person name="Docking R.T."/>
            <person name="Levasseur A."/>
            <person name="Haridas S."/>
            <person name="Robertson G."/>
            <person name="Birol I."/>
            <person name="Holt R.A."/>
            <person name="Marra M.A."/>
            <person name="Hamelin R.C."/>
            <person name="Hirst M."/>
            <person name="Jones S.J.M."/>
            <person name="Bohlmann J."/>
            <person name="Breuil C."/>
        </authorList>
    </citation>
    <scope>NUCLEOTIDE SEQUENCE [LARGE SCALE GENOMIC DNA]</scope>
    <source>
        <strain evidence="6">kw1407 / UAMH 11150</strain>
    </source>
</reference>
<feature type="compositionally biased region" description="Low complexity" evidence="3">
    <location>
        <begin position="166"/>
        <end position="192"/>
    </location>
</feature>
<dbReference type="Proteomes" id="UP000007796">
    <property type="component" value="Unassembled WGS sequence"/>
</dbReference>
<dbReference type="eggNOG" id="ENOG502S8WG">
    <property type="taxonomic scope" value="Eukaryota"/>
</dbReference>
<protein>
    <recommendedName>
        <fullName evidence="4">DNA replication factor Cdt1 C-terminal domain-containing protein</fullName>
    </recommendedName>
</protein>
<dbReference type="RefSeq" id="XP_014174066.1">
    <property type="nucleotide sequence ID" value="XM_014318591.1"/>
</dbReference>
<feature type="domain" description="DNA replication factor Cdt1 C-terminal" evidence="4">
    <location>
        <begin position="416"/>
        <end position="518"/>
    </location>
</feature>
<proteinExistence type="inferred from homology"/>
<keyword evidence="6" id="KW-1185">Reference proteome</keyword>
<evidence type="ECO:0000313" key="5">
    <source>
        <dbReference type="EMBL" id="EFX04584.1"/>
    </source>
</evidence>
<evidence type="ECO:0000256" key="3">
    <source>
        <dbReference type="SAM" id="MobiDB-lite"/>
    </source>
</evidence>
<keyword evidence="2" id="KW-0131">Cell cycle</keyword>
<comment type="similarity">
    <text evidence="1">Belongs to the Cdt1 family.</text>
</comment>
<feature type="compositionally biased region" description="Low complexity" evidence="3">
    <location>
        <begin position="1"/>
        <end position="16"/>
    </location>
</feature>
<evidence type="ECO:0000256" key="2">
    <source>
        <dbReference type="ARBA" id="ARBA00023306"/>
    </source>
</evidence>
<dbReference type="InParanoid" id="F0XDJ9"/>
<dbReference type="InterPro" id="IPR038090">
    <property type="entry name" value="Cdt1_C_WH_dom_sf"/>
</dbReference>
<gene>
    <name evidence="5" type="ORF">CMQ_1512</name>
</gene>
<sequence length="545" mass="58922">MARSSRSTRTAAARPSNSVTTPAPVRSIDTFGRVSKRVTPSSTKKQAGANEVVAERFLAGQKAQKAQIRIELPALPSSKQPAAVSPAATPKSRKRRASESEQDNDASQKSEISSKRARHPRNTKAPSIAALLSQQKRRTSDASSSSDDGSDKNASHLLSRLNLQASLSPSPSVLPRSTSSSPRPASTAPTTPCESETEPDSCPEAAVLPCDLAELLQLQTSFAKALALHHAHHGTNAPVDLRVLCPSIAQAWGKRRVTREDIQRCIGVATTKKDTSALFLSDYGRGKICIELQPNAASTGTLSNQLNQMFETNLRALWSEVAGRDPAAIKAFIQNLPKAPVKKCTSLLQTSALRAKGQRTLEELMHGIALRKEEKEAREALLKAPVVVQAQPQATQQQSAQAPSVAVNADGTPMGLLDRIRYRQMQRTQQQTSGAAPPTPEELERRAALHRACDIAEVLSMLCTSSRQQNRVSFSMVAILTKLKDSLRLPISREEGAACVRLLAKEIAPQWIQIVSMGGREIVIMLTDFVPSKAAMQSRVQSLCQ</sequence>
<evidence type="ECO:0000256" key="1">
    <source>
        <dbReference type="ARBA" id="ARBA00008356"/>
    </source>
</evidence>
<dbReference type="EMBL" id="GL629765">
    <property type="protein sequence ID" value="EFX04584.1"/>
    <property type="molecule type" value="Genomic_DNA"/>
</dbReference>
<name>F0XDJ9_GROCL</name>
<dbReference type="Pfam" id="PF16679">
    <property type="entry name" value="CDT1_C"/>
    <property type="match status" value="1"/>
</dbReference>
<feature type="region of interest" description="Disordered" evidence="3">
    <location>
        <begin position="71"/>
        <end position="200"/>
    </location>
</feature>
<dbReference type="Pfam" id="PF26121">
    <property type="entry name" value="HTH_CDT1"/>
    <property type="match status" value="1"/>
</dbReference>
<feature type="region of interest" description="Disordered" evidence="3">
    <location>
        <begin position="1"/>
        <end position="51"/>
    </location>
</feature>
<dbReference type="STRING" id="655863.F0XDJ9"/>
<dbReference type="OrthoDB" id="341730at2759"/>
<dbReference type="HOGENOM" id="CLU_031309_1_1_1"/>